<proteinExistence type="predicted"/>
<evidence type="ECO:0000313" key="1">
    <source>
        <dbReference type="EMBL" id="SVE48595.1"/>
    </source>
</evidence>
<sequence length="157" mass="16951">MSGDLIGQGIENVQIISIGKGQFSDDNSNWTDDNNIPVVIDPQPNDIWNNWGASQRDLFFLDTNGNYVTHFNITTWNYDAIYNTILELLPSVNGCVDDVNGAFAADGGCETVINNFGIACSASFMGVSVADECPATCNNCPGVCGSGVCEWDEIYMT</sequence>
<dbReference type="EMBL" id="UINC01220604">
    <property type="protein sequence ID" value="SVE48595.1"/>
    <property type="molecule type" value="Genomic_DNA"/>
</dbReference>
<feature type="non-terminal residue" evidence="1">
    <location>
        <position position="157"/>
    </location>
</feature>
<name>A0A383DWL1_9ZZZZ</name>
<evidence type="ECO:0008006" key="2">
    <source>
        <dbReference type="Google" id="ProtNLM"/>
    </source>
</evidence>
<dbReference type="AlphaFoldDB" id="A0A383DWL1"/>
<accession>A0A383DWL1</accession>
<organism evidence="1">
    <name type="scientific">marine metagenome</name>
    <dbReference type="NCBI Taxonomy" id="408172"/>
    <lineage>
        <taxon>unclassified sequences</taxon>
        <taxon>metagenomes</taxon>
        <taxon>ecological metagenomes</taxon>
    </lineage>
</organism>
<gene>
    <name evidence="1" type="ORF">METZ01_LOCUS501449</name>
</gene>
<reference evidence="1" key="1">
    <citation type="submission" date="2018-05" db="EMBL/GenBank/DDBJ databases">
        <authorList>
            <person name="Lanie J.A."/>
            <person name="Ng W.-L."/>
            <person name="Kazmierczak K.M."/>
            <person name="Andrzejewski T.M."/>
            <person name="Davidsen T.M."/>
            <person name="Wayne K.J."/>
            <person name="Tettelin H."/>
            <person name="Glass J.I."/>
            <person name="Rusch D."/>
            <person name="Podicherti R."/>
            <person name="Tsui H.-C.T."/>
            <person name="Winkler M.E."/>
        </authorList>
    </citation>
    <scope>NUCLEOTIDE SEQUENCE</scope>
</reference>
<protein>
    <recommendedName>
        <fullName evidence="2">ShKT domain-containing protein</fullName>
    </recommendedName>
</protein>